<accession>A0ABS1D1Y9</accession>
<name>A0ABS1D1Y9_9PROT</name>
<dbReference type="EMBL" id="NRSG01000218">
    <property type="protein sequence ID" value="MBK1660848.1"/>
    <property type="molecule type" value="Genomic_DNA"/>
</dbReference>
<dbReference type="RefSeq" id="WP_240046591.1">
    <property type="nucleotide sequence ID" value="NZ_SMOA01000015.1"/>
</dbReference>
<dbReference type="Proteomes" id="UP000697995">
    <property type="component" value="Unassembled WGS sequence"/>
</dbReference>
<protein>
    <submittedName>
        <fullName evidence="2">Uncharacterized protein</fullName>
    </submittedName>
</protein>
<keyword evidence="1" id="KW-0812">Transmembrane</keyword>
<evidence type="ECO:0000313" key="3">
    <source>
        <dbReference type="Proteomes" id="UP000697995"/>
    </source>
</evidence>
<proteinExistence type="predicted"/>
<evidence type="ECO:0000256" key="1">
    <source>
        <dbReference type="SAM" id="Phobius"/>
    </source>
</evidence>
<gene>
    <name evidence="2" type="ORF">CKO45_21745</name>
</gene>
<keyword evidence="1" id="KW-1133">Transmembrane helix</keyword>
<reference evidence="2 3" key="1">
    <citation type="journal article" date="2020" name="Microorganisms">
        <title>Osmotic Adaptation and Compatible Solute Biosynthesis of Phototrophic Bacteria as Revealed from Genome Analyses.</title>
        <authorList>
            <person name="Imhoff J.F."/>
            <person name="Rahn T."/>
            <person name="Kunzel S."/>
            <person name="Keller A."/>
            <person name="Neulinger S.C."/>
        </authorList>
    </citation>
    <scope>NUCLEOTIDE SEQUENCE [LARGE SCALE GENOMIC DNA]</scope>
    <source>
        <strain evidence="2 3">DSM 15382</strain>
    </source>
</reference>
<sequence>MRPPPRAPQTIDPPLPTAASVDRGRLALRAAWAASLLSLAGMLAALWLFRVEIVAAWPPAARLYLLVGGIAEG</sequence>
<keyword evidence="3" id="KW-1185">Reference proteome</keyword>
<feature type="transmembrane region" description="Helical" evidence="1">
    <location>
        <begin position="30"/>
        <end position="49"/>
    </location>
</feature>
<comment type="caution">
    <text evidence="2">The sequence shown here is derived from an EMBL/GenBank/DDBJ whole genome shotgun (WGS) entry which is preliminary data.</text>
</comment>
<organism evidence="2 3">
    <name type="scientific">Paracraurococcus ruber</name>
    <dbReference type="NCBI Taxonomy" id="77675"/>
    <lineage>
        <taxon>Bacteria</taxon>
        <taxon>Pseudomonadati</taxon>
        <taxon>Pseudomonadota</taxon>
        <taxon>Alphaproteobacteria</taxon>
        <taxon>Acetobacterales</taxon>
        <taxon>Roseomonadaceae</taxon>
        <taxon>Paracraurococcus</taxon>
    </lineage>
</organism>
<keyword evidence="1" id="KW-0472">Membrane</keyword>
<evidence type="ECO:0000313" key="2">
    <source>
        <dbReference type="EMBL" id="MBK1660848.1"/>
    </source>
</evidence>